<sequence>MRIEAVDFFYLAMPEITTDADGSQDALLVRVRAGEQGAAYEGWGECEASPLTSIAAFVAPMSHGICRPVGASVLGQAIDGPADIARIAALVEHDSMDLLQAAHTWSGVEMALWDLLGKVRGEPVWRLIGYQRAYPKTPYASLLFGPTPQDTLSRAKDAVARGFRAAKFGWADFGAGELARDVDQLAAAREGLGPEALLLVDVGQIWVEDVERAALRLPALEEFGATWLEEPFLASAYEAYGALSPRSTKVKLAGGEGAHNFHMARHLIDYGGIGYVQIDCGRIGGIGPAKRVADYAAPRGVTYVNHTFTSHLALSASLQPYAGLEAHRICEYPAAPRALCIDMTNNHLRPDANGEIMLTETPGLGIGIDLAAIRRYLVETEIKVGGQTLYATPAL</sequence>
<dbReference type="SFLD" id="SFLDG00179">
    <property type="entry name" value="mandelate_racemase"/>
    <property type="match status" value="1"/>
</dbReference>
<dbReference type="eggNOG" id="COG4948">
    <property type="taxonomic scope" value="Bacteria"/>
</dbReference>
<organism evidence="3 4">
    <name type="scientific">Ancylobacter novellus (strain ATCC 8093 / DSM 506 / JCM 20403 / CCM 1077 / IAM 12100 / NBRC 12443 / NCIMB 10456)</name>
    <name type="common">Starkeya novella</name>
    <dbReference type="NCBI Taxonomy" id="639283"/>
    <lineage>
        <taxon>Bacteria</taxon>
        <taxon>Pseudomonadati</taxon>
        <taxon>Pseudomonadota</taxon>
        <taxon>Alphaproteobacteria</taxon>
        <taxon>Hyphomicrobiales</taxon>
        <taxon>Xanthobacteraceae</taxon>
        <taxon>Ancylobacter</taxon>
    </lineage>
</organism>
<dbReference type="InterPro" id="IPR036849">
    <property type="entry name" value="Enolase-like_C_sf"/>
</dbReference>
<keyword evidence="4" id="KW-1185">Reference proteome</keyword>
<proteinExistence type="predicted"/>
<dbReference type="Pfam" id="PF02746">
    <property type="entry name" value="MR_MLE_N"/>
    <property type="match status" value="1"/>
</dbReference>
<dbReference type="InterPro" id="IPR013342">
    <property type="entry name" value="Mandelate_racemase_C"/>
</dbReference>
<dbReference type="PANTHER" id="PTHR48080">
    <property type="entry name" value="D-GALACTONATE DEHYDRATASE-RELATED"/>
    <property type="match status" value="1"/>
</dbReference>
<dbReference type="CDD" id="cd03316">
    <property type="entry name" value="MR_like"/>
    <property type="match status" value="1"/>
</dbReference>
<dbReference type="PANTHER" id="PTHR48080:SF2">
    <property type="entry name" value="D-GALACTONATE DEHYDRATASE"/>
    <property type="match status" value="1"/>
</dbReference>
<name>D7A0P2_ANCN5</name>
<evidence type="ECO:0000313" key="4">
    <source>
        <dbReference type="Proteomes" id="UP000006633"/>
    </source>
</evidence>
<dbReference type="EMBL" id="CP002026">
    <property type="protein sequence ID" value="ADH91363.1"/>
    <property type="molecule type" value="Genomic_DNA"/>
</dbReference>
<evidence type="ECO:0000259" key="2">
    <source>
        <dbReference type="SMART" id="SM00922"/>
    </source>
</evidence>
<dbReference type="KEGG" id="sno:Snov_4093"/>
<dbReference type="Gene3D" id="3.20.20.120">
    <property type="entry name" value="Enolase-like C-terminal domain"/>
    <property type="match status" value="1"/>
</dbReference>
<dbReference type="Proteomes" id="UP000006633">
    <property type="component" value="Chromosome"/>
</dbReference>
<dbReference type="SFLD" id="SFLDS00001">
    <property type="entry name" value="Enolase"/>
    <property type="match status" value="1"/>
</dbReference>
<dbReference type="STRING" id="639283.Snov_4093"/>
<dbReference type="Gene3D" id="3.30.390.10">
    <property type="entry name" value="Enolase-like, N-terminal domain"/>
    <property type="match status" value="1"/>
</dbReference>
<feature type="domain" description="Mandelate racemase/muconate lactonizing enzyme C-terminal" evidence="2">
    <location>
        <begin position="148"/>
        <end position="250"/>
    </location>
</feature>
<reference evidence="3 4" key="1">
    <citation type="journal article" date="2012" name="Stand. Genomic Sci.">
        <title>Complete genome sequence of the facultatively chemolithoautotrophic and methylotrophic alpha Proteobacterium Starkeya novella type strain (ATCC 8093(T)).</title>
        <authorList>
            <person name="Kappler U."/>
            <person name="Davenport K."/>
            <person name="Beatson S."/>
            <person name="Lucas S."/>
            <person name="Lapidus A."/>
            <person name="Copeland A."/>
            <person name="Berry K.W."/>
            <person name="Glavina Del Rio T."/>
            <person name="Hammon N."/>
            <person name="Dalin E."/>
            <person name="Tice H."/>
            <person name="Pitluck S."/>
            <person name="Richardson P."/>
            <person name="Bruce D."/>
            <person name="Goodwin L.A."/>
            <person name="Han C."/>
            <person name="Tapia R."/>
            <person name="Detter J.C."/>
            <person name="Chang Y.J."/>
            <person name="Jeffries C.D."/>
            <person name="Land M."/>
            <person name="Hauser L."/>
            <person name="Kyrpides N.C."/>
            <person name="Goker M."/>
            <person name="Ivanova N."/>
            <person name="Klenk H.P."/>
            <person name="Woyke T."/>
        </authorList>
    </citation>
    <scope>NUCLEOTIDE SEQUENCE [LARGE SCALE GENOMIC DNA]</scope>
    <source>
        <strain evidence="4">ATCC 8093 / DSM 506 / JCM 20403 / CCM 1077 / IAM 12100 / NBRC 12443 / NCIMB 10456</strain>
    </source>
</reference>
<evidence type="ECO:0000256" key="1">
    <source>
        <dbReference type="ARBA" id="ARBA00023239"/>
    </source>
</evidence>
<keyword evidence="1" id="KW-0456">Lyase</keyword>
<accession>D7A0P2</accession>
<dbReference type="SUPFAM" id="SSF51604">
    <property type="entry name" value="Enolase C-terminal domain-like"/>
    <property type="match status" value="1"/>
</dbReference>
<dbReference type="InterPro" id="IPR029017">
    <property type="entry name" value="Enolase-like_N"/>
</dbReference>
<protein>
    <submittedName>
        <fullName evidence="3">Mandelate racemase/muconate lactonizing protein</fullName>
    </submittedName>
</protein>
<dbReference type="SMART" id="SM00922">
    <property type="entry name" value="MR_MLE"/>
    <property type="match status" value="1"/>
</dbReference>
<dbReference type="Pfam" id="PF13378">
    <property type="entry name" value="MR_MLE_C"/>
    <property type="match status" value="1"/>
</dbReference>
<dbReference type="RefSeq" id="WP_013168864.1">
    <property type="nucleotide sequence ID" value="NC_014217.1"/>
</dbReference>
<dbReference type="SUPFAM" id="SSF54826">
    <property type="entry name" value="Enolase N-terminal domain-like"/>
    <property type="match status" value="1"/>
</dbReference>
<evidence type="ECO:0000313" key="3">
    <source>
        <dbReference type="EMBL" id="ADH91363.1"/>
    </source>
</evidence>
<dbReference type="HOGENOM" id="CLU_030273_3_0_5"/>
<dbReference type="AlphaFoldDB" id="D7A0P2"/>
<dbReference type="InterPro" id="IPR029065">
    <property type="entry name" value="Enolase_C-like"/>
</dbReference>
<dbReference type="OrthoDB" id="9802699at2"/>
<gene>
    <name evidence="3" type="ordered locus">Snov_4093</name>
</gene>
<dbReference type="InterPro" id="IPR034593">
    <property type="entry name" value="DgoD-like"/>
</dbReference>
<dbReference type="GO" id="GO:0016829">
    <property type="term" value="F:lyase activity"/>
    <property type="evidence" value="ECO:0007669"/>
    <property type="project" value="UniProtKB-KW"/>
</dbReference>
<dbReference type="InterPro" id="IPR013341">
    <property type="entry name" value="Mandelate_racemase_N_dom"/>
</dbReference>